<gene>
    <name evidence="1" type="ORF">T4D_3997</name>
</gene>
<reference evidence="1 2" key="1">
    <citation type="submission" date="2015-01" db="EMBL/GenBank/DDBJ databases">
        <title>Evolution of Trichinella species and genotypes.</title>
        <authorList>
            <person name="Korhonen P.K."/>
            <person name="Edoardo P."/>
            <person name="Giuseppe L.R."/>
            <person name="Gasser R.B."/>
        </authorList>
    </citation>
    <scope>NUCLEOTIDE SEQUENCE [LARGE SCALE GENOMIC DNA]</scope>
    <source>
        <strain evidence="1">ISS470</strain>
    </source>
</reference>
<dbReference type="EMBL" id="JYDT01000127">
    <property type="protein sequence ID" value="KRY83931.1"/>
    <property type="molecule type" value="Genomic_DNA"/>
</dbReference>
<sequence>MASLLKRSLILWQWTRTELMRSFLQKMKTKKTKATKRARVYIVVDPGFRLSNKESARQNGREMHQSIPARRQIAINASITPQKKRTSLLEVAARYTLNAYLLVGIRCRQARNCSQSFTSQTTTQICRLRCMG</sequence>
<name>A0A0V1FD07_TRIPS</name>
<accession>A0A0V1FD07</accession>
<evidence type="ECO:0000313" key="2">
    <source>
        <dbReference type="Proteomes" id="UP000054995"/>
    </source>
</evidence>
<dbReference type="AlphaFoldDB" id="A0A0V1FD07"/>
<organism evidence="1 2">
    <name type="scientific">Trichinella pseudospiralis</name>
    <name type="common">Parasitic roundworm</name>
    <dbReference type="NCBI Taxonomy" id="6337"/>
    <lineage>
        <taxon>Eukaryota</taxon>
        <taxon>Metazoa</taxon>
        <taxon>Ecdysozoa</taxon>
        <taxon>Nematoda</taxon>
        <taxon>Enoplea</taxon>
        <taxon>Dorylaimia</taxon>
        <taxon>Trichinellida</taxon>
        <taxon>Trichinellidae</taxon>
        <taxon>Trichinella</taxon>
    </lineage>
</organism>
<protein>
    <submittedName>
        <fullName evidence="1">Uncharacterized protein</fullName>
    </submittedName>
</protein>
<dbReference type="OrthoDB" id="5919743at2759"/>
<comment type="caution">
    <text evidence="1">The sequence shown here is derived from an EMBL/GenBank/DDBJ whole genome shotgun (WGS) entry which is preliminary data.</text>
</comment>
<keyword evidence="2" id="KW-1185">Reference proteome</keyword>
<proteinExistence type="predicted"/>
<evidence type="ECO:0000313" key="1">
    <source>
        <dbReference type="EMBL" id="KRY83931.1"/>
    </source>
</evidence>
<dbReference type="Proteomes" id="UP000054995">
    <property type="component" value="Unassembled WGS sequence"/>
</dbReference>